<dbReference type="EMBL" id="HBFR01012525">
    <property type="protein sequence ID" value="CAD8881844.1"/>
    <property type="molecule type" value="Transcribed_RNA"/>
</dbReference>
<organism evidence="3">
    <name type="scientific">Corethron hystrix</name>
    <dbReference type="NCBI Taxonomy" id="216773"/>
    <lineage>
        <taxon>Eukaryota</taxon>
        <taxon>Sar</taxon>
        <taxon>Stramenopiles</taxon>
        <taxon>Ochrophyta</taxon>
        <taxon>Bacillariophyta</taxon>
        <taxon>Coscinodiscophyceae</taxon>
        <taxon>Corethrophycidae</taxon>
        <taxon>Corethrales</taxon>
        <taxon>Corethraceae</taxon>
        <taxon>Corethron</taxon>
    </lineage>
</organism>
<protein>
    <recommendedName>
        <fullName evidence="4">Tetratricopeptide repeat protein 38</fullName>
    </recommendedName>
</protein>
<keyword evidence="2" id="KW-0802">TPR repeat</keyword>
<accession>A0A7S1BC17</accession>
<gene>
    <name evidence="3" type="ORF">CHYS00102_LOCUS9032</name>
</gene>
<dbReference type="AlphaFoldDB" id="A0A7S1BC17"/>
<sequence>MSLSPDTLPDHTGIPVIAANTDTINLLHHAMIRLLSFDDDFGTSSTRQATSTDKTCVMGLVMEASIRIVGGSPPNDSDIQGLLDQANKLLENVVPSIGIRERRLIEAASLYWKGQRHQAMDVWESLIYESELLSDIFAVKMLSTAAIFTGQSKYGRIARLAKTMLRAWDKNAYLCTSEYLPYLLSIYAFGLAEQRHCKEAEEIALRALVLSSHSDIWAIHTLCQVMLEQGGRAHEALHMLSKTEGNWKIHGGLLCHMYWHWALFHIEVRMYENALEIFDKKILPSLKKSDGYLLDLVDAVSLLWRLELLNQPVDTHWWTSISMIAKHQISPNSLSQYRYNFCEAHVMVLLCHTDPGVAHFFLQTLERRDDSFSNSANGSELILQHQPRRAGLILCQALYNYFCEGKFEDALAKLLSLRHCMSCIGGSRAQQDVFHQTLISSAIRLRRLNLASSLVTERYQTKQSLVNQAYIESINHLKDYCCS</sequence>
<reference evidence="3" key="1">
    <citation type="submission" date="2021-01" db="EMBL/GenBank/DDBJ databases">
        <authorList>
            <person name="Corre E."/>
            <person name="Pelletier E."/>
            <person name="Niang G."/>
            <person name="Scheremetjew M."/>
            <person name="Finn R."/>
            <person name="Kale V."/>
            <person name="Holt S."/>
            <person name="Cochrane G."/>
            <person name="Meng A."/>
            <person name="Brown T."/>
            <person name="Cohen L."/>
        </authorList>
    </citation>
    <scope>NUCLEOTIDE SEQUENCE</scope>
    <source>
        <strain evidence="3">308</strain>
    </source>
</reference>
<dbReference type="PANTHER" id="PTHR16263:SF4">
    <property type="entry name" value="TETRATRICOPEPTIDE REPEAT PROTEIN 38"/>
    <property type="match status" value="1"/>
</dbReference>
<name>A0A7S1BC17_9STRA</name>
<evidence type="ECO:0000256" key="2">
    <source>
        <dbReference type="ARBA" id="ARBA00022803"/>
    </source>
</evidence>
<keyword evidence="1" id="KW-0677">Repeat</keyword>
<dbReference type="PANTHER" id="PTHR16263">
    <property type="entry name" value="TETRATRICOPEPTIDE REPEAT PROTEIN 38"/>
    <property type="match status" value="1"/>
</dbReference>
<evidence type="ECO:0000313" key="3">
    <source>
        <dbReference type="EMBL" id="CAD8881844.1"/>
    </source>
</evidence>
<dbReference type="InterPro" id="IPR033891">
    <property type="entry name" value="TTC38"/>
</dbReference>
<evidence type="ECO:0008006" key="4">
    <source>
        <dbReference type="Google" id="ProtNLM"/>
    </source>
</evidence>
<proteinExistence type="predicted"/>
<evidence type="ECO:0000256" key="1">
    <source>
        <dbReference type="ARBA" id="ARBA00022737"/>
    </source>
</evidence>